<dbReference type="AlphaFoldDB" id="A0A1F5YEE3"/>
<name>A0A1F5YEE3_9BACT</name>
<proteinExistence type="predicted"/>
<dbReference type="Proteomes" id="UP000176992">
    <property type="component" value="Unassembled WGS sequence"/>
</dbReference>
<evidence type="ECO:0000256" key="3">
    <source>
        <dbReference type="ARBA" id="ARBA00022963"/>
    </source>
</evidence>
<organism evidence="6 7">
    <name type="scientific">Candidatus Glassbacteria bacterium GWA2_58_10</name>
    <dbReference type="NCBI Taxonomy" id="1817865"/>
    <lineage>
        <taxon>Bacteria</taxon>
        <taxon>Candidatus Glassiibacteriota</taxon>
    </lineage>
</organism>
<keyword evidence="3" id="KW-0442">Lipid degradation</keyword>
<keyword evidence="2" id="KW-0378">Hydrolase</keyword>
<dbReference type="InterPro" id="IPR007000">
    <property type="entry name" value="PLipase_B-like"/>
</dbReference>
<keyword evidence="1" id="KW-0732">Signal</keyword>
<evidence type="ECO:0000256" key="5">
    <source>
        <dbReference type="ARBA" id="ARBA00023180"/>
    </source>
</evidence>
<reference evidence="6 7" key="1">
    <citation type="journal article" date="2016" name="Nat. Commun.">
        <title>Thousands of microbial genomes shed light on interconnected biogeochemical processes in an aquifer system.</title>
        <authorList>
            <person name="Anantharaman K."/>
            <person name="Brown C.T."/>
            <person name="Hug L.A."/>
            <person name="Sharon I."/>
            <person name="Castelle C.J."/>
            <person name="Probst A.J."/>
            <person name="Thomas B.C."/>
            <person name="Singh A."/>
            <person name="Wilkins M.J."/>
            <person name="Karaoz U."/>
            <person name="Brodie E.L."/>
            <person name="Williams K.H."/>
            <person name="Hubbard S.S."/>
            <person name="Banfield J.F."/>
        </authorList>
    </citation>
    <scope>NUCLEOTIDE SEQUENCE [LARGE SCALE GENOMIC DNA]</scope>
</reference>
<protein>
    <recommendedName>
        <fullName evidence="8">Peptidase C45</fullName>
    </recommendedName>
</protein>
<accession>A0A1F5YEE3</accession>
<dbReference type="NCBIfam" id="NF040521">
    <property type="entry name" value="C45_proenzyme"/>
    <property type="match status" value="1"/>
</dbReference>
<dbReference type="PANTHER" id="PTHR12370:SF3">
    <property type="entry name" value="PHOSPHOLIPASE B-LIKE 2-RELATED"/>
    <property type="match status" value="1"/>
</dbReference>
<dbReference type="PANTHER" id="PTHR12370">
    <property type="entry name" value="PHOSPHOLIPASE B-RELATED"/>
    <property type="match status" value="1"/>
</dbReference>
<dbReference type="Pfam" id="PF04916">
    <property type="entry name" value="Phospholip_B"/>
    <property type="match status" value="1"/>
</dbReference>
<dbReference type="Gene3D" id="3.60.60.30">
    <property type="match status" value="1"/>
</dbReference>
<evidence type="ECO:0000256" key="2">
    <source>
        <dbReference type="ARBA" id="ARBA00022801"/>
    </source>
</evidence>
<evidence type="ECO:0000256" key="4">
    <source>
        <dbReference type="ARBA" id="ARBA00023098"/>
    </source>
</evidence>
<dbReference type="GO" id="GO:0009395">
    <property type="term" value="P:phospholipid catabolic process"/>
    <property type="evidence" value="ECO:0007669"/>
    <property type="project" value="TreeGrafter"/>
</dbReference>
<dbReference type="GO" id="GO:0005576">
    <property type="term" value="C:extracellular region"/>
    <property type="evidence" value="ECO:0007669"/>
    <property type="project" value="TreeGrafter"/>
</dbReference>
<gene>
    <name evidence="6" type="ORF">A2Z86_11480</name>
</gene>
<keyword evidence="4" id="KW-0443">Lipid metabolism</keyword>
<dbReference type="EMBL" id="MFIV01000091">
    <property type="protein sequence ID" value="OGF98538.1"/>
    <property type="molecule type" value="Genomic_DNA"/>
</dbReference>
<evidence type="ECO:0000256" key="1">
    <source>
        <dbReference type="ARBA" id="ARBA00022729"/>
    </source>
</evidence>
<evidence type="ECO:0000313" key="7">
    <source>
        <dbReference type="Proteomes" id="UP000176992"/>
    </source>
</evidence>
<comment type="caution">
    <text evidence="6">The sequence shown here is derived from an EMBL/GenBank/DDBJ whole genome shotgun (WGS) entry which is preliminary data.</text>
</comment>
<evidence type="ECO:0000313" key="6">
    <source>
        <dbReference type="EMBL" id="OGF98538.1"/>
    </source>
</evidence>
<dbReference type="GO" id="GO:0004620">
    <property type="term" value="F:phospholipase activity"/>
    <property type="evidence" value="ECO:0007669"/>
    <property type="project" value="InterPro"/>
</dbReference>
<sequence length="448" mass="50645">MSSQEKEWLSHATRSEREGWIYLHQEDGPRERGFQQGYLLAPEIEKCLQTERYETYWSVPRDFDFFVAQGKILFDGKIPEEQAEELRGMALGLERAGIEGAGYDVLVAHNAYIELVGYWWPWAREKEAERVKNISLGGCSSFVATGSWTADGGVVLAHNTWFSYSEGALCNLVLDVAPEKGFRMIMQSVPGCIHSATDFFVCSSGIVGSETTIGGFSGYDTSGTPEFCRARKAMQYAGSLDEWAKILLEGNNGAYANSWLLGDVRTGEIARLELGLKHHKFEKTKDGYYCGSNIAEDRDVLLDETNLNFSDIRLSAVSRRLRWHELLKENRSKITVESAKAFLADHYDSYLQREHPGCRSLCGHHELETGETFIVHPPFRPGGAVDGKAVDTRLAREMSFWARWGNSCGIPFTAAEYLAQHPQYEWLRGYLPDRPTREWVVFEETGKK</sequence>
<evidence type="ECO:0008006" key="8">
    <source>
        <dbReference type="Google" id="ProtNLM"/>
    </source>
</evidence>
<keyword evidence="5" id="KW-0325">Glycoprotein</keyword>
<dbReference type="InterPro" id="IPR047794">
    <property type="entry name" value="C45_proenzyme-like"/>
</dbReference>